<feature type="domain" description="ParB-like N-terminal" evidence="1">
    <location>
        <begin position="5"/>
        <end position="96"/>
    </location>
</feature>
<evidence type="ECO:0000313" key="3">
    <source>
        <dbReference type="Proteomes" id="UP000226413"/>
    </source>
</evidence>
<dbReference type="NCBIfam" id="TIGR00180">
    <property type="entry name" value="parB_part"/>
    <property type="match status" value="1"/>
</dbReference>
<dbReference type="GO" id="GO:0007059">
    <property type="term" value="P:chromosome segregation"/>
    <property type="evidence" value="ECO:0007669"/>
    <property type="project" value="TreeGrafter"/>
</dbReference>
<accession>A0A219VHB6</accession>
<protein>
    <submittedName>
        <fullName evidence="2">Partitioning protein</fullName>
    </submittedName>
</protein>
<dbReference type="Proteomes" id="UP000226413">
    <property type="component" value="Segment"/>
</dbReference>
<gene>
    <name evidence="2" type="ORF">POA1180_39</name>
</gene>
<dbReference type="InterPro" id="IPR036086">
    <property type="entry name" value="ParB/Sulfiredoxin_sf"/>
</dbReference>
<dbReference type="Pfam" id="PF02195">
    <property type="entry name" value="ParB_N"/>
    <property type="match status" value="1"/>
</dbReference>
<dbReference type="CDD" id="cd16409">
    <property type="entry name" value="ParB_N_like"/>
    <property type="match status" value="1"/>
</dbReference>
<dbReference type="SUPFAM" id="SSF109709">
    <property type="entry name" value="KorB DNA-binding domain-like"/>
    <property type="match status" value="1"/>
</dbReference>
<dbReference type="Gene3D" id="3.90.1530.30">
    <property type="match status" value="1"/>
</dbReference>
<evidence type="ECO:0000259" key="1">
    <source>
        <dbReference type="SMART" id="SM00470"/>
    </source>
</evidence>
<dbReference type="InterPro" id="IPR004437">
    <property type="entry name" value="ParB/RepB/Spo0J"/>
</dbReference>
<dbReference type="InterPro" id="IPR050336">
    <property type="entry name" value="Chromosome_partition/occlusion"/>
</dbReference>
<name>A0A219VHB6_9CAUD</name>
<dbReference type="PANTHER" id="PTHR33375:SF1">
    <property type="entry name" value="CHROMOSOME-PARTITIONING PROTEIN PARB-RELATED"/>
    <property type="match status" value="1"/>
</dbReference>
<proteinExistence type="predicted"/>
<dbReference type="PANTHER" id="PTHR33375">
    <property type="entry name" value="CHROMOSOME-PARTITIONING PROTEIN PARB-RELATED"/>
    <property type="match status" value="1"/>
</dbReference>
<dbReference type="EMBL" id="KX669658">
    <property type="protein sequence ID" value="AOT25347.1"/>
    <property type="molecule type" value="Genomic_DNA"/>
</dbReference>
<dbReference type="SUPFAM" id="SSF110849">
    <property type="entry name" value="ParB/Sulfiredoxin"/>
    <property type="match status" value="1"/>
</dbReference>
<dbReference type="InterPro" id="IPR003115">
    <property type="entry name" value="ParB_N"/>
</dbReference>
<keyword evidence="3" id="KW-1185">Reference proteome</keyword>
<dbReference type="Gene3D" id="1.10.10.2830">
    <property type="match status" value="1"/>
</dbReference>
<evidence type="ECO:0000313" key="2">
    <source>
        <dbReference type="EMBL" id="AOT25347.1"/>
    </source>
</evidence>
<reference evidence="2 3" key="1">
    <citation type="journal article" date="2017" name="Front. Microbiol.">
        <title>Prevalence, Host Range, and Comparative Genomic Analysis of Temperate Ochrobactrum Phages.</title>
        <authorList>
            <person name="Jackel C."/>
            <person name="Hertwig S."/>
            <person name="Scholz H.C."/>
            <person name="Nockler K."/>
            <person name="Reetz J."/>
            <person name="Hammerl J.A."/>
        </authorList>
    </citation>
    <scope>NUCLEOTIDE SEQUENCE [LARGE SCALE GENOMIC DNA]</scope>
</reference>
<organism evidence="2 3">
    <name type="scientific">Ochrobactrum phage POA1180</name>
    <dbReference type="NCBI Taxonomy" id="1897640"/>
    <lineage>
        <taxon>Viruses</taxon>
        <taxon>Duplodnaviria</taxon>
        <taxon>Heunggongvirae</taxon>
        <taxon>Uroviricota</taxon>
        <taxon>Caudoviricetes</taxon>
        <taxon>Abaiavirus</taxon>
        <taxon>Abaiavirus POA1180</taxon>
    </lineage>
</organism>
<dbReference type="SMART" id="SM00470">
    <property type="entry name" value="ParB"/>
    <property type="match status" value="1"/>
</dbReference>
<dbReference type="GO" id="GO:0003677">
    <property type="term" value="F:DNA binding"/>
    <property type="evidence" value="ECO:0007669"/>
    <property type="project" value="InterPro"/>
</dbReference>
<sequence length="273" mass="29999">MAEFKRIAIADIIVSDRLRAVEEDHAQAIALSIAEHGLLNPITVRFTPNAKGGKYTLIAGAHRLRGVVLNGASEIDVLIVEADKTEAALQEITENLFRNELSAIDRAEFVKAYRELWEEKNGAITRGGDQGAKRQLVALLDGETETVSFSEHVADRLGLSKRSVERLNKIAQHLHPDVRAAVRGTSIADNQAALLKLAKLEPAMQRRAAIAFREEGDLSKALQLIEDAPRPPATDKQEKFFLDFVELWSRANAETRARMLAHAGKTGAQENAA</sequence>